<name>A0A846H7R6_9CYAN</name>
<protein>
    <submittedName>
        <fullName evidence="1">Glycosyltransferase family 4 protein</fullName>
    </submittedName>
</protein>
<dbReference type="Proteomes" id="UP000031549">
    <property type="component" value="Unassembled WGS sequence"/>
</dbReference>
<keyword evidence="2" id="KW-1185">Reference proteome</keyword>
<evidence type="ECO:0000313" key="1">
    <source>
        <dbReference type="EMBL" id="NEU72571.1"/>
    </source>
</evidence>
<dbReference type="GO" id="GO:0016740">
    <property type="term" value="F:transferase activity"/>
    <property type="evidence" value="ECO:0007669"/>
    <property type="project" value="UniProtKB-KW"/>
</dbReference>
<comment type="caution">
    <text evidence="1">The sequence shown here is derived from an EMBL/GenBank/DDBJ whole genome shotgun (WGS) entry which is preliminary data.</text>
</comment>
<dbReference type="AlphaFoldDB" id="A0A846H7R6"/>
<dbReference type="SUPFAM" id="SSF53756">
    <property type="entry name" value="UDP-Glycosyltransferase/glycogen phosphorylase"/>
    <property type="match status" value="1"/>
</dbReference>
<dbReference type="Pfam" id="PF13692">
    <property type="entry name" value="Glyco_trans_1_4"/>
    <property type="match status" value="1"/>
</dbReference>
<proteinExistence type="predicted"/>
<accession>A0A846H7R6</accession>
<sequence length="381" mass="42998">MKILYLTTVLPSKKTTGGEIASQSFIDALQHNGHEALILGYQRPSSIFQPKNNEIPIAQRHIETDKSRLYPMLWMSLGLLKNLPYSSAKYYSQKYINQLKTLLKKDKFDIFLIDHAQIGWLAPFLNNKAKIIFIAHNIEHEIYLAQLKNSQSQISQHIYQRETDLIKDMEDNFAKTATQVWTFTEYDASYFLDINKTTKIFHLPSSLKISSHQPTVKNFDIGIIGSWTWKANKLGLNWFLEKVYPHLPTNLSIHIAGLGAEWLKGQYPNINYCGFVPSVQTFMAQAKVLAIPSISGGGVQIKTLDAIASGSPLVATPTALRGISEYPSSVIVAEKPEEFALYLVQLLTLNTIPDICAEAIAWSENRHSKFLADITYAINHL</sequence>
<dbReference type="RefSeq" id="WP_039754730.1">
    <property type="nucleotide sequence ID" value="NZ_JTCM02000011.1"/>
</dbReference>
<dbReference type="EMBL" id="JTCM02000011">
    <property type="protein sequence ID" value="NEU72571.1"/>
    <property type="molecule type" value="Genomic_DNA"/>
</dbReference>
<gene>
    <name evidence="1" type="ORF">PI95_008320</name>
</gene>
<evidence type="ECO:0000313" key="2">
    <source>
        <dbReference type="Proteomes" id="UP000031549"/>
    </source>
</evidence>
<reference evidence="1 2" key="1">
    <citation type="journal article" date="2015" name="Genome Announc.">
        <title>Draft Genome Sequence of Cyanobacterium Hassallia byssoidea Strain VB512170, Isolated from Monuments in India.</title>
        <authorList>
            <person name="Singh D."/>
            <person name="Chandrababunaidu M.M."/>
            <person name="Panda A."/>
            <person name="Sen D."/>
            <person name="Bhattacharyya S."/>
            <person name="Adhikary S.P."/>
            <person name="Tripathy S."/>
        </authorList>
    </citation>
    <scope>NUCLEOTIDE SEQUENCE [LARGE SCALE GENOMIC DNA]</scope>
    <source>
        <strain evidence="1 2">VB512170</strain>
    </source>
</reference>
<dbReference type="Gene3D" id="3.40.50.2000">
    <property type="entry name" value="Glycogen Phosphorylase B"/>
    <property type="match status" value="2"/>
</dbReference>
<organism evidence="1 2">
    <name type="scientific">Hassallia byssoidea VB512170</name>
    <dbReference type="NCBI Taxonomy" id="1304833"/>
    <lineage>
        <taxon>Bacteria</taxon>
        <taxon>Bacillati</taxon>
        <taxon>Cyanobacteriota</taxon>
        <taxon>Cyanophyceae</taxon>
        <taxon>Nostocales</taxon>
        <taxon>Tolypothrichaceae</taxon>
        <taxon>Hassallia</taxon>
    </lineage>
</organism>
<keyword evidence="1" id="KW-0808">Transferase</keyword>